<keyword evidence="1" id="KW-0614">Plasmid</keyword>
<sequence length="356" mass="41179">MRKLSIPYTKDNKLLDLLTLEELQYAGEIFMPLPYDIMPSGRSYSKAELDEYKTIFDTQIKKAKELDLKVNILGSKPILDLDTGMSTILRTVRELERIKPLGADKVTISNLTFLKLQGEYIKNLGYEIELSVVSNIDSVEKIDQLMYVHPYIDSICLYNNFLNEGDALNYIRTKYNKLKLKILVNHLCMYNCAAHVEHHDIQCNIMVDKMDTSNINEWRLFSNQRQIMPSSKLCNFAMENRNINVLRETSFLRPEDLGLYDNFIDLYKISGREHPADEILKWIKIYGERKYSGNLLDIVDVPFNPTYGLDNEKFPEAYASTKFNCSHKCYKCGYCDKIIEDVKIKASEAIIPPTGV</sequence>
<name>A0A1S8MEZ0_9CLOT</name>
<keyword evidence="2" id="KW-1185">Reference proteome</keyword>
<proteinExistence type="predicted"/>
<accession>A0A1S8MEZ0</accession>
<reference evidence="1 2" key="1">
    <citation type="submission" date="2022-04" db="EMBL/GenBank/DDBJ databases">
        <title>Genome sequence of C. roseum typestrain.</title>
        <authorList>
            <person name="Poehlein A."/>
            <person name="Schoch T."/>
            <person name="Duerre P."/>
            <person name="Daniel R."/>
        </authorList>
    </citation>
    <scope>NUCLEOTIDE SEQUENCE [LARGE SCALE GENOMIC DNA]</scope>
    <source>
        <strain evidence="1 2">DSM 7320</strain>
        <plasmid evidence="1 2">p330</plasmid>
    </source>
</reference>
<dbReference type="EMBL" id="CP096984">
    <property type="protein sequence ID" value="URZ13938.1"/>
    <property type="molecule type" value="Genomic_DNA"/>
</dbReference>
<dbReference type="AlphaFoldDB" id="A0A1S8MEZ0"/>
<evidence type="ECO:0000313" key="2">
    <source>
        <dbReference type="Proteomes" id="UP000190951"/>
    </source>
</evidence>
<geneLocation type="plasmid" evidence="1 2">
    <name>p330</name>
</geneLocation>
<gene>
    <name evidence="1" type="ORF">CROST_047160</name>
</gene>
<dbReference type="STRING" id="84029.CROST_32030"/>
<dbReference type="Proteomes" id="UP000190951">
    <property type="component" value="Plasmid p330"/>
</dbReference>
<organism evidence="1 2">
    <name type="scientific">Clostridium felsineum</name>
    <dbReference type="NCBI Taxonomy" id="36839"/>
    <lineage>
        <taxon>Bacteria</taxon>
        <taxon>Bacillati</taxon>
        <taxon>Bacillota</taxon>
        <taxon>Clostridia</taxon>
        <taxon>Eubacteriales</taxon>
        <taxon>Clostridiaceae</taxon>
        <taxon>Clostridium</taxon>
    </lineage>
</organism>
<protein>
    <submittedName>
        <fullName evidence="1">Uncharacterized protein</fullName>
    </submittedName>
</protein>
<dbReference type="KEGG" id="crw:CROST_047160"/>
<dbReference type="RefSeq" id="WP_077832526.1">
    <property type="nucleotide sequence ID" value="NZ_CP096984.1"/>
</dbReference>
<evidence type="ECO:0000313" key="1">
    <source>
        <dbReference type="EMBL" id="URZ13938.1"/>
    </source>
</evidence>